<feature type="transmembrane region" description="Helical" evidence="1">
    <location>
        <begin position="26"/>
        <end position="45"/>
    </location>
</feature>
<name>A0ABN3PW40_9ACTN</name>
<feature type="transmembrane region" description="Helical" evidence="1">
    <location>
        <begin position="65"/>
        <end position="86"/>
    </location>
</feature>
<evidence type="ECO:0000313" key="2">
    <source>
        <dbReference type="EMBL" id="GAA2603217.1"/>
    </source>
</evidence>
<feature type="transmembrane region" description="Helical" evidence="1">
    <location>
        <begin position="92"/>
        <end position="112"/>
    </location>
</feature>
<organism evidence="2 3">
    <name type="scientific">Actinomadura fulvescens</name>
    <dbReference type="NCBI Taxonomy" id="46160"/>
    <lineage>
        <taxon>Bacteria</taxon>
        <taxon>Bacillati</taxon>
        <taxon>Actinomycetota</taxon>
        <taxon>Actinomycetes</taxon>
        <taxon>Streptosporangiales</taxon>
        <taxon>Thermomonosporaceae</taxon>
        <taxon>Actinomadura</taxon>
    </lineage>
</organism>
<protein>
    <submittedName>
        <fullName evidence="2">Uncharacterized protein</fullName>
    </submittedName>
</protein>
<evidence type="ECO:0000256" key="1">
    <source>
        <dbReference type="SAM" id="Phobius"/>
    </source>
</evidence>
<evidence type="ECO:0000313" key="3">
    <source>
        <dbReference type="Proteomes" id="UP001501509"/>
    </source>
</evidence>
<reference evidence="2 3" key="1">
    <citation type="journal article" date="2019" name="Int. J. Syst. Evol. Microbiol.">
        <title>The Global Catalogue of Microorganisms (GCM) 10K type strain sequencing project: providing services to taxonomists for standard genome sequencing and annotation.</title>
        <authorList>
            <consortium name="The Broad Institute Genomics Platform"/>
            <consortium name="The Broad Institute Genome Sequencing Center for Infectious Disease"/>
            <person name="Wu L."/>
            <person name="Ma J."/>
        </authorList>
    </citation>
    <scope>NUCLEOTIDE SEQUENCE [LARGE SCALE GENOMIC DNA]</scope>
    <source>
        <strain evidence="2 3">JCM 6833</strain>
    </source>
</reference>
<sequence>MLFAFLLTVPFSPGFAKVAAADRTLFYVALTSAAVASMFFIAPVAQHRILFRQGLKEPLVQRANLYGMIGTLALAVSMNAATLMVIDYLFAGPLPLITAAATTGLATWLWFLEPIILRARNT</sequence>
<dbReference type="EMBL" id="BAAATD010000005">
    <property type="protein sequence ID" value="GAA2603217.1"/>
    <property type="molecule type" value="Genomic_DNA"/>
</dbReference>
<keyword evidence="1" id="KW-1133">Transmembrane helix</keyword>
<gene>
    <name evidence="2" type="ORF">GCM10010411_41570</name>
</gene>
<keyword evidence="3" id="KW-1185">Reference proteome</keyword>
<dbReference type="Pfam" id="PF19853">
    <property type="entry name" value="DUF6328"/>
    <property type="match status" value="1"/>
</dbReference>
<keyword evidence="1" id="KW-0472">Membrane</keyword>
<proteinExistence type="predicted"/>
<dbReference type="Proteomes" id="UP001501509">
    <property type="component" value="Unassembled WGS sequence"/>
</dbReference>
<keyword evidence="1" id="KW-0812">Transmembrane</keyword>
<comment type="caution">
    <text evidence="2">The sequence shown here is derived from an EMBL/GenBank/DDBJ whole genome shotgun (WGS) entry which is preliminary data.</text>
</comment>
<accession>A0ABN3PW40</accession>
<dbReference type="InterPro" id="IPR046291">
    <property type="entry name" value="DUF6328"/>
</dbReference>